<organism evidence="2 3">
    <name type="scientific">Chiloscyllium punctatum</name>
    <name type="common">Brownbanded bambooshark</name>
    <name type="synonym">Hemiscyllium punctatum</name>
    <dbReference type="NCBI Taxonomy" id="137246"/>
    <lineage>
        <taxon>Eukaryota</taxon>
        <taxon>Metazoa</taxon>
        <taxon>Chordata</taxon>
        <taxon>Craniata</taxon>
        <taxon>Vertebrata</taxon>
        <taxon>Chondrichthyes</taxon>
        <taxon>Elasmobranchii</taxon>
        <taxon>Galeomorphii</taxon>
        <taxon>Galeoidea</taxon>
        <taxon>Orectolobiformes</taxon>
        <taxon>Hemiscylliidae</taxon>
        <taxon>Chiloscyllium</taxon>
    </lineage>
</organism>
<protein>
    <submittedName>
        <fullName evidence="2">Uncharacterized protein</fullName>
    </submittedName>
</protein>
<comment type="caution">
    <text evidence="2">The sequence shown here is derived from an EMBL/GenBank/DDBJ whole genome shotgun (WGS) entry which is preliminary data.</text>
</comment>
<feature type="signal peptide" evidence="1">
    <location>
        <begin position="1"/>
        <end position="25"/>
    </location>
</feature>
<evidence type="ECO:0000256" key="1">
    <source>
        <dbReference type="SAM" id="SignalP"/>
    </source>
</evidence>
<proteinExistence type="predicted"/>
<keyword evidence="1" id="KW-0732">Signal</keyword>
<dbReference type="AlphaFoldDB" id="A0A401S6A0"/>
<evidence type="ECO:0000313" key="3">
    <source>
        <dbReference type="Proteomes" id="UP000287033"/>
    </source>
</evidence>
<accession>A0A401S6A0</accession>
<feature type="chain" id="PRO_5019023423" evidence="1">
    <location>
        <begin position="26"/>
        <end position="172"/>
    </location>
</feature>
<gene>
    <name evidence="2" type="ORF">chiPu_0004339</name>
</gene>
<dbReference type="EMBL" id="BEZZ01000105">
    <property type="protein sequence ID" value="GCC25926.1"/>
    <property type="molecule type" value="Genomic_DNA"/>
</dbReference>
<keyword evidence="3" id="KW-1185">Reference proteome</keyword>
<sequence>MAGILGNLLTYFSDWFCFWIAAVLSLKLPSNREADSSAVSSNRAIDFDGKDASTGICSHSQIRQSHWVEGWWERWGGSGQILHSANVTLVLEEGGELGSGALFLELPIQSVLDMTFDKRAYTFEPNDGYSHAERSDHSITSDAMLELRYVLIVLYTECGTGRNDCESGVFEQ</sequence>
<name>A0A401S6A0_CHIPU</name>
<reference evidence="2 3" key="1">
    <citation type="journal article" date="2018" name="Nat. Ecol. Evol.">
        <title>Shark genomes provide insights into elasmobranch evolution and the origin of vertebrates.</title>
        <authorList>
            <person name="Hara Y"/>
            <person name="Yamaguchi K"/>
            <person name="Onimaru K"/>
            <person name="Kadota M"/>
            <person name="Koyanagi M"/>
            <person name="Keeley SD"/>
            <person name="Tatsumi K"/>
            <person name="Tanaka K"/>
            <person name="Motone F"/>
            <person name="Kageyama Y"/>
            <person name="Nozu R"/>
            <person name="Adachi N"/>
            <person name="Nishimura O"/>
            <person name="Nakagawa R"/>
            <person name="Tanegashima C"/>
            <person name="Kiyatake I"/>
            <person name="Matsumoto R"/>
            <person name="Murakumo K"/>
            <person name="Nishida K"/>
            <person name="Terakita A"/>
            <person name="Kuratani S"/>
            <person name="Sato K"/>
            <person name="Hyodo S Kuraku.S."/>
        </authorList>
    </citation>
    <scope>NUCLEOTIDE SEQUENCE [LARGE SCALE GENOMIC DNA]</scope>
</reference>
<dbReference type="Proteomes" id="UP000287033">
    <property type="component" value="Unassembled WGS sequence"/>
</dbReference>
<evidence type="ECO:0000313" key="2">
    <source>
        <dbReference type="EMBL" id="GCC25926.1"/>
    </source>
</evidence>